<dbReference type="AlphaFoldDB" id="A0A7C8ISQ1"/>
<accession>A0A7C8ISQ1</accession>
<dbReference type="OrthoDB" id="10252171at2759"/>
<name>A0A7C8ISQ1_9PEZI</name>
<dbReference type="EMBL" id="WUBL01000026">
    <property type="protein sequence ID" value="KAF2970180.1"/>
    <property type="molecule type" value="Genomic_DNA"/>
</dbReference>
<evidence type="ECO:0000313" key="2">
    <source>
        <dbReference type="Proteomes" id="UP000481858"/>
    </source>
</evidence>
<organism evidence="1 2">
    <name type="scientific">Xylaria multiplex</name>
    <dbReference type="NCBI Taxonomy" id="323545"/>
    <lineage>
        <taxon>Eukaryota</taxon>
        <taxon>Fungi</taxon>
        <taxon>Dikarya</taxon>
        <taxon>Ascomycota</taxon>
        <taxon>Pezizomycotina</taxon>
        <taxon>Sordariomycetes</taxon>
        <taxon>Xylariomycetidae</taxon>
        <taxon>Xylariales</taxon>
        <taxon>Xylariaceae</taxon>
        <taxon>Xylaria</taxon>
    </lineage>
</organism>
<dbReference type="InParanoid" id="A0A7C8ISQ1"/>
<protein>
    <submittedName>
        <fullName evidence="1">Uncharacterized protein</fullName>
    </submittedName>
</protein>
<dbReference type="Proteomes" id="UP000481858">
    <property type="component" value="Unassembled WGS sequence"/>
</dbReference>
<comment type="caution">
    <text evidence="1">The sequence shown here is derived from an EMBL/GenBank/DDBJ whole genome shotgun (WGS) entry which is preliminary data.</text>
</comment>
<proteinExistence type="predicted"/>
<sequence length="172" mass="19746">MDETGTGRVEDIIEAMRILENGLSGVKRARANLLLSIPFYKTVPFCSRELYRWLNWDEETGWAKQFKWTEDRFKQTIGTVRELARKFEVDAVAVEKVSFVLERNGLIERFKTESITRSVFDEGRPVTTLNTAVRRVSGRKVGIEKEEVAMKQIYTPGGISPRVLAEDTRTLT</sequence>
<reference evidence="1 2" key="1">
    <citation type="submission" date="2019-12" db="EMBL/GenBank/DDBJ databases">
        <title>Draft genome sequence of the ascomycete Xylaria multiplex DSM 110363.</title>
        <authorList>
            <person name="Buettner E."/>
            <person name="Kellner H."/>
        </authorList>
    </citation>
    <scope>NUCLEOTIDE SEQUENCE [LARGE SCALE GENOMIC DNA]</scope>
    <source>
        <strain evidence="1 2">DSM 110363</strain>
    </source>
</reference>
<gene>
    <name evidence="1" type="ORF">GQX73_g3387</name>
</gene>
<evidence type="ECO:0000313" key="1">
    <source>
        <dbReference type="EMBL" id="KAF2970180.1"/>
    </source>
</evidence>
<keyword evidence="2" id="KW-1185">Reference proteome</keyword>